<evidence type="ECO:0000256" key="4">
    <source>
        <dbReference type="ARBA" id="ARBA00022989"/>
    </source>
</evidence>
<dbReference type="Pfam" id="PF01943">
    <property type="entry name" value="Polysacc_synt"/>
    <property type="match status" value="1"/>
</dbReference>
<reference evidence="7 8" key="1">
    <citation type="journal article" date="2015" name="Nature">
        <title>rRNA introns, odd ribosomes, and small enigmatic genomes across a large radiation of phyla.</title>
        <authorList>
            <person name="Brown C.T."/>
            <person name="Hug L.A."/>
            <person name="Thomas B.C."/>
            <person name="Sharon I."/>
            <person name="Castelle C.J."/>
            <person name="Singh A."/>
            <person name="Wilkins M.J."/>
            <person name="Williams K.H."/>
            <person name="Banfield J.F."/>
        </authorList>
    </citation>
    <scope>NUCLEOTIDE SEQUENCE [LARGE SCALE GENOMIC DNA]</scope>
</reference>
<feature type="transmembrane region" description="Helical" evidence="6">
    <location>
        <begin position="154"/>
        <end position="176"/>
    </location>
</feature>
<keyword evidence="2" id="KW-1003">Cell membrane</keyword>
<feature type="transmembrane region" description="Helical" evidence="6">
    <location>
        <begin position="332"/>
        <end position="353"/>
    </location>
</feature>
<feature type="transmembrane region" description="Helical" evidence="6">
    <location>
        <begin position="360"/>
        <end position="380"/>
    </location>
</feature>
<evidence type="ECO:0000256" key="5">
    <source>
        <dbReference type="ARBA" id="ARBA00023136"/>
    </source>
</evidence>
<dbReference type="InterPro" id="IPR050833">
    <property type="entry name" value="Poly_Biosynth_Transport"/>
</dbReference>
<feature type="transmembrane region" description="Helical" evidence="6">
    <location>
        <begin position="260"/>
        <end position="279"/>
    </location>
</feature>
<name>A0A837IEN1_9BACT</name>
<proteinExistence type="predicted"/>
<evidence type="ECO:0000256" key="3">
    <source>
        <dbReference type="ARBA" id="ARBA00022692"/>
    </source>
</evidence>
<dbReference type="GO" id="GO:0005886">
    <property type="term" value="C:plasma membrane"/>
    <property type="evidence" value="ECO:0007669"/>
    <property type="project" value="UniProtKB-SubCell"/>
</dbReference>
<keyword evidence="5 6" id="KW-0472">Membrane</keyword>
<dbReference type="PANTHER" id="PTHR30250:SF11">
    <property type="entry name" value="O-ANTIGEN TRANSPORTER-RELATED"/>
    <property type="match status" value="1"/>
</dbReference>
<feature type="transmembrane region" description="Helical" evidence="6">
    <location>
        <begin position="122"/>
        <end position="142"/>
    </location>
</feature>
<feature type="transmembrane region" description="Helical" evidence="6">
    <location>
        <begin position="45"/>
        <end position="69"/>
    </location>
</feature>
<comment type="subcellular location">
    <subcellularLocation>
        <location evidence="1">Cell membrane</location>
        <topology evidence="1">Multi-pass membrane protein</topology>
    </subcellularLocation>
</comment>
<evidence type="ECO:0000256" key="6">
    <source>
        <dbReference type="SAM" id="Phobius"/>
    </source>
</evidence>
<dbReference type="InterPro" id="IPR002797">
    <property type="entry name" value="Polysacc_synth"/>
</dbReference>
<organism evidence="7 8">
    <name type="scientific">Candidatus Woesebacteria bacterium GW2011_GWA1_44_23</name>
    <dbReference type="NCBI Taxonomy" id="1618558"/>
    <lineage>
        <taxon>Bacteria</taxon>
        <taxon>Candidatus Woeseibacteriota</taxon>
    </lineage>
</organism>
<evidence type="ECO:0000313" key="8">
    <source>
        <dbReference type="Proteomes" id="UP000034525"/>
    </source>
</evidence>
<dbReference type="EMBL" id="LCIL01000014">
    <property type="protein sequence ID" value="KKT53911.1"/>
    <property type="molecule type" value="Genomic_DNA"/>
</dbReference>
<feature type="transmembrane region" description="Helical" evidence="6">
    <location>
        <begin position="12"/>
        <end position="33"/>
    </location>
</feature>
<feature type="transmembrane region" description="Helical" evidence="6">
    <location>
        <begin position="386"/>
        <end position="408"/>
    </location>
</feature>
<sequence>MLLSGTAKDTFILFTGNVGSAFWSFLFTLFVARSLSIYDFGIFSAALNLVMILASIADIGISTGSVNFVSAHTARGEHEKADQYIKAAFVTRLLIVLAVSAVIIIFAPFISKTFLATRDPKIAIWSAIIPIFLFPDLFFPFILQAKKKFLHSTLIDNAFYFVRLLFAFAFYAVGALTMTKAFWAFGAGFVVSLLLILYFMKTGFLRAKPRKEEYKKLLKFSGWIGVNRIISSISGRLDIQMLAVMAGAFTTGLYSIPSRLASFIVVLAASFSSVLAPRLAGFGDKQTEKKYIVKSLLALIPITVGIIFWIIIAKPFILTLFGDKYLESVPVFQALAAAQIPFLFTVPSVSAIIYSMKKTIFIGAFSFFQIAAIFLLNFILIPKFGVFGPTITLGVTNTILAIYTWAVVIKHYWIKK</sequence>
<keyword evidence="3 6" id="KW-0812">Transmembrane</keyword>
<protein>
    <recommendedName>
        <fullName evidence="9">Polysaccharide biosynthesis protein</fullName>
    </recommendedName>
</protein>
<keyword evidence="4 6" id="KW-1133">Transmembrane helix</keyword>
<dbReference type="PANTHER" id="PTHR30250">
    <property type="entry name" value="PST FAMILY PREDICTED COLANIC ACID TRANSPORTER"/>
    <property type="match status" value="1"/>
</dbReference>
<dbReference type="AlphaFoldDB" id="A0A837IEN1"/>
<evidence type="ECO:0000256" key="1">
    <source>
        <dbReference type="ARBA" id="ARBA00004651"/>
    </source>
</evidence>
<accession>A0A837IEN1</accession>
<evidence type="ECO:0000256" key="2">
    <source>
        <dbReference type="ARBA" id="ARBA00022475"/>
    </source>
</evidence>
<feature type="transmembrane region" description="Helical" evidence="6">
    <location>
        <begin position="89"/>
        <end position="110"/>
    </location>
</feature>
<feature type="transmembrane region" description="Helical" evidence="6">
    <location>
        <begin position="182"/>
        <end position="200"/>
    </location>
</feature>
<evidence type="ECO:0000313" key="7">
    <source>
        <dbReference type="EMBL" id="KKT53911.1"/>
    </source>
</evidence>
<gene>
    <name evidence="7" type="ORF">UW47_C0014G0012</name>
</gene>
<dbReference type="Proteomes" id="UP000034525">
    <property type="component" value="Unassembled WGS sequence"/>
</dbReference>
<feature type="transmembrane region" description="Helical" evidence="6">
    <location>
        <begin position="291"/>
        <end position="312"/>
    </location>
</feature>
<evidence type="ECO:0008006" key="9">
    <source>
        <dbReference type="Google" id="ProtNLM"/>
    </source>
</evidence>
<comment type="caution">
    <text evidence="7">The sequence shown here is derived from an EMBL/GenBank/DDBJ whole genome shotgun (WGS) entry which is preliminary data.</text>
</comment>